<evidence type="ECO:0000313" key="16">
    <source>
        <dbReference type="EnsemblPlants" id="Ma10_p28400.1"/>
    </source>
</evidence>
<sequence length="1034" mass="112835">MAAASAMRASGGSFGYCLLMVCLLHADFWVGRCASDGECSAEELRALLQFKSGLIDPDNLLSTWRGRHCCQWRGLSCDNLTGSVTSIDLHNPYPDVVDPPRDEVWNLSGRLDASLLQLEFLSRLDLSYNNFDGLRIPDFLGSLKKLRYLNLSNAGFAGAVPSSLGNLSELQHLDLSSPFQPLFAHSLQWATALTSLRHLAMPGVDLSRVGSEWVEVLSGLPFLTHLDLRSCGLSGIAHSLPSVDFASLSFVDLSLNTFNSKVPNWFRNLSSLVHLDVSSARLHGLIPIELSEIPSLRYLDLSMNGNLTVDCSKLLAGSWRRIEVLDLASNQVYGRLPDSVGNISSLVELNLFSNNMEGGIPSSIGKLCNLQVLFLAGNNLTLGLPEHLEKSDGCISPHPLPKLRYLNLAVNLLSGVLPEWLGQLRNPESLDLSSNLIRGPIPSSLGKLPLLTDLSLAGNRLNGSLPPSIGQLTKLANLDISSNLLTGTVTRMHLSKLRDLKLLAMGFNSLVINMSSSWNPPFQLRKLVLGSCQLGPQFPSWLKNQRELMYLDLSNSGISGRIPNWFWDLSSNLSLLNISFNQIEGRLPSPLNIDAYADVDMRSNLLSGPLPVLANFVELLDLSQNRFFGPISHDFAQLQPSLIYLSLSGNNLSGEIPASIGRIQGLLVVDLSRNNLTGDIPTSLANCSYLKALVLEHNSLTGTIPAALGSLQQLQSLPLNDNMLHGVIPSSMKTMPSLQTLDLGNNRLQGAIPAWIGESFPALRILRLRGNKLSGRIPDQFSNLSSLQVLDLAGNELKGSIPRSIGGLRAMARPKASLYLFYGFYRGSYYEESLSMVMNNRPIMFTKTLTLVTSIDLSDNNLSDEVPQELMTLSGLLVLNLSRNQFTGKVLERMADLHDLLSLDLSNNHFYGSIFSSLASMSFLSSLNLSNNNFSGSIPQGGQLGTFGASAYWGNPYLCGRPLSPCDVRTGVHDDDDDEVEEGALVDGWFYLSVGLGLAVGLLGLFAVISIRRPWSIAYFNFVDRVIDSITKAN</sequence>
<keyword evidence="4" id="KW-0433">Leucine-rich repeat</keyword>
<dbReference type="SMART" id="SM00369">
    <property type="entry name" value="LRR_TYP"/>
    <property type="match status" value="11"/>
</dbReference>
<dbReference type="Proteomes" id="UP000012960">
    <property type="component" value="Unplaced"/>
</dbReference>
<dbReference type="AlphaFoldDB" id="A0A804L199"/>
<dbReference type="InParanoid" id="A0A804L199"/>
<evidence type="ECO:0000256" key="10">
    <source>
        <dbReference type="ARBA" id="ARBA00023180"/>
    </source>
</evidence>
<dbReference type="Pfam" id="PF08263">
    <property type="entry name" value="LRRNT_2"/>
    <property type="match status" value="1"/>
</dbReference>
<comment type="subcellular location">
    <subcellularLocation>
        <location evidence="1">Cell membrane</location>
        <topology evidence="1">Single-pass type I membrane protein</topology>
    </subcellularLocation>
</comment>
<evidence type="ECO:0000256" key="7">
    <source>
        <dbReference type="ARBA" id="ARBA00022737"/>
    </source>
</evidence>
<dbReference type="InterPro" id="IPR055414">
    <property type="entry name" value="LRR_R13L4/SHOC2-like"/>
</dbReference>
<dbReference type="Gramene" id="Ma10_t28400.1">
    <property type="protein sequence ID" value="Ma10_p28400.1"/>
    <property type="gene ID" value="Ma10_g28400"/>
</dbReference>
<evidence type="ECO:0000256" key="1">
    <source>
        <dbReference type="ARBA" id="ARBA00004251"/>
    </source>
</evidence>
<evidence type="ECO:0000256" key="9">
    <source>
        <dbReference type="ARBA" id="ARBA00023136"/>
    </source>
</evidence>
<dbReference type="PANTHER" id="PTHR48063">
    <property type="entry name" value="LRR RECEPTOR-LIKE KINASE"/>
    <property type="match status" value="1"/>
</dbReference>
<keyword evidence="5 11" id="KW-0812">Transmembrane</keyword>
<protein>
    <submittedName>
        <fullName evidence="15">(wild Malaysian banana) hypothetical protein</fullName>
    </submittedName>
</protein>
<evidence type="ECO:0000313" key="15">
    <source>
        <dbReference type="EMBL" id="CAG1854855.1"/>
    </source>
</evidence>
<evidence type="ECO:0000259" key="13">
    <source>
        <dbReference type="Pfam" id="PF08263"/>
    </source>
</evidence>
<dbReference type="FunFam" id="3.80.10.10:FF:000383">
    <property type="entry name" value="Leucine-rich repeat receptor protein kinase EMS1"/>
    <property type="match status" value="1"/>
</dbReference>
<dbReference type="EMBL" id="HG996476">
    <property type="protein sequence ID" value="CAG1854855.1"/>
    <property type="molecule type" value="Genomic_DNA"/>
</dbReference>
<dbReference type="Pfam" id="PF13855">
    <property type="entry name" value="LRR_8"/>
    <property type="match status" value="4"/>
</dbReference>
<evidence type="ECO:0000256" key="8">
    <source>
        <dbReference type="ARBA" id="ARBA00022989"/>
    </source>
</evidence>
<reference evidence="15" key="1">
    <citation type="submission" date="2021-03" db="EMBL/GenBank/DDBJ databases">
        <authorList>
            <consortium name="Genoscope - CEA"/>
            <person name="William W."/>
        </authorList>
    </citation>
    <scope>NUCLEOTIDE SEQUENCE</scope>
    <source>
        <strain evidence="15">Doubled-haploid Pahang</strain>
    </source>
</reference>
<keyword evidence="7" id="KW-0677">Repeat</keyword>
<dbReference type="Gene3D" id="3.80.10.10">
    <property type="entry name" value="Ribonuclease Inhibitor"/>
    <property type="match status" value="5"/>
</dbReference>
<dbReference type="FunFam" id="3.80.10.10:FF:000213">
    <property type="entry name" value="Tyrosine-sulfated glycopeptide receptor 1"/>
    <property type="match status" value="1"/>
</dbReference>
<keyword evidence="17" id="KW-1185">Reference proteome</keyword>
<evidence type="ECO:0000256" key="3">
    <source>
        <dbReference type="ARBA" id="ARBA00022475"/>
    </source>
</evidence>
<feature type="domain" description="Disease resistance R13L4/SHOC-2-like LRR" evidence="14">
    <location>
        <begin position="115"/>
        <end position="304"/>
    </location>
</feature>
<dbReference type="SUPFAM" id="SSF52047">
    <property type="entry name" value="RNI-like"/>
    <property type="match status" value="2"/>
</dbReference>
<evidence type="ECO:0000256" key="2">
    <source>
        <dbReference type="ARBA" id="ARBA00009592"/>
    </source>
</evidence>
<dbReference type="FunFam" id="3.80.10.10:FF:000095">
    <property type="entry name" value="LRR receptor-like serine/threonine-protein kinase GSO1"/>
    <property type="match status" value="1"/>
</dbReference>
<dbReference type="PANTHER" id="PTHR48063:SF16">
    <property type="entry name" value="LRR RECEPTOR-LIKE SERINE_THREONINE-PROTEIN KINASE GSO1"/>
    <property type="match status" value="1"/>
</dbReference>
<keyword evidence="3" id="KW-1003">Cell membrane</keyword>
<organism evidence="16 17">
    <name type="scientific">Musa acuminata subsp. malaccensis</name>
    <name type="common">Wild banana</name>
    <name type="synonym">Musa malaccensis</name>
    <dbReference type="NCBI Taxonomy" id="214687"/>
    <lineage>
        <taxon>Eukaryota</taxon>
        <taxon>Viridiplantae</taxon>
        <taxon>Streptophyta</taxon>
        <taxon>Embryophyta</taxon>
        <taxon>Tracheophyta</taxon>
        <taxon>Spermatophyta</taxon>
        <taxon>Magnoliopsida</taxon>
        <taxon>Liliopsida</taxon>
        <taxon>Zingiberales</taxon>
        <taxon>Musaceae</taxon>
        <taxon>Musa</taxon>
    </lineage>
</organism>
<feature type="transmembrane region" description="Helical" evidence="11">
    <location>
        <begin position="989"/>
        <end position="1011"/>
    </location>
</feature>
<keyword evidence="8 11" id="KW-1133">Transmembrane helix</keyword>
<dbReference type="InterPro" id="IPR013210">
    <property type="entry name" value="LRR_N_plant-typ"/>
</dbReference>
<evidence type="ECO:0000259" key="14">
    <source>
        <dbReference type="Pfam" id="PF23598"/>
    </source>
</evidence>
<keyword evidence="10" id="KW-0325">Glycoprotein</keyword>
<keyword evidence="6 12" id="KW-0732">Signal</keyword>
<dbReference type="OMA" id="HEQSFHG"/>
<dbReference type="GO" id="GO:0005886">
    <property type="term" value="C:plasma membrane"/>
    <property type="evidence" value="ECO:0007669"/>
    <property type="project" value="UniProtKB-SubCell"/>
</dbReference>
<feature type="domain" description="Leucine-rich repeat-containing N-terminal plant-type" evidence="13">
    <location>
        <begin position="41"/>
        <end position="78"/>
    </location>
</feature>
<feature type="signal peptide" evidence="12">
    <location>
        <begin position="1"/>
        <end position="33"/>
    </location>
</feature>
<evidence type="ECO:0000256" key="6">
    <source>
        <dbReference type="ARBA" id="ARBA00022729"/>
    </source>
</evidence>
<evidence type="ECO:0000256" key="5">
    <source>
        <dbReference type="ARBA" id="ARBA00022692"/>
    </source>
</evidence>
<dbReference type="InterPro" id="IPR001611">
    <property type="entry name" value="Leu-rich_rpt"/>
</dbReference>
<dbReference type="InterPro" id="IPR046956">
    <property type="entry name" value="RLP23-like"/>
</dbReference>
<name>A0A804L199_MUSAM</name>
<evidence type="ECO:0000256" key="12">
    <source>
        <dbReference type="SAM" id="SignalP"/>
    </source>
</evidence>
<evidence type="ECO:0000313" key="17">
    <source>
        <dbReference type="Proteomes" id="UP000012960"/>
    </source>
</evidence>
<gene>
    <name evidence="15" type="ORF">GSMUA_330810.1</name>
</gene>
<accession>A0A804L199</accession>
<dbReference type="InterPro" id="IPR032675">
    <property type="entry name" value="LRR_dom_sf"/>
</dbReference>
<dbReference type="Pfam" id="PF23598">
    <property type="entry name" value="LRR_14"/>
    <property type="match status" value="1"/>
</dbReference>
<reference evidence="16" key="2">
    <citation type="submission" date="2021-05" db="UniProtKB">
        <authorList>
            <consortium name="EnsemblPlants"/>
        </authorList>
    </citation>
    <scope>IDENTIFICATION</scope>
    <source>
        <strain evidence="16">subsp. malaccensis</strain>
    </source>
</reference>
<proteinExistence type="inferred from homology"/>
<comment type="similarity">
    <text evidence="2">Belongs to the RLP family.</text>
</comment>
<keyword evidence="9 11" id="KW-0472">Membrane</keyword>
<evidence type="ECO:0000256" key="4">
    <source>
        <dbReference type="ARBA" id="ARBA00022614"/>
    </source>
</evidence>
<dbReference type="EnsemblPlants" id="Ma10_t28400.1">
    <property type="protein sequence ID" value="Ma10_p28400.1"/>
    <property type="gene ID" value="Ma10_g28400"/>
</dbReference>
<feature type="chain" id="PRO_5033923756" evidence="12">
    <location>
        <begin position="34"/>
        <end position="1034"/>
    </location>
</feature>
<dbReference type="SUPFAM" id="SSF52058">
    <property type="entry name" value="L domain-like"/>
    <property type="match status" value="2"/>
</dbReference>
<dbReference type="Pfam" id="PF00560">
    <property type="entry name" value="LRR_1"/>
    <property type="match status" value="6"/>
</dbReference>
<evidence type="ECO:0000256" key="11">
    <source>
        <dbReference type="SAM" id="Phobius"/>
    </source>
</evidence>
<dbReference type="InterPro" id="IPR003591">
    <property type="entry name" value="Leu-rich_rpt_typical-subtyp"/>
</dbReference>